<proteinExistence type="predicted"/>
<organism evidence="2 4">
    <name type="scientific">Caballeronia telluris</name>
    <dbReference type="NCBI Taxonomy" id="326475"/>
    <lineage>
        <taxon>Bacteria</taxon>
        <taxon>Pseudomonadati</taxon>
        <taxon>Pseudomonadota</taxon>
        <taxon>Betaproteobacteria</taxon>
        <taxon>Burkholderiales</taxon>
        <taxon>Burkholderiaceae</taxon>
        <taxon>Caballeronia</taxon>
    </lineage>
</organism>
<dbReference type="AlphaFoldDB" id="A0A158JR79"/>
<dbReference type="EMBL" id="FCNZ02000019">
    <property type="protein sequence ID" value="SAL71185.1"/>
    <property type="molecule type" value="Genomic_DNA"/>
</dbReference>
<evidence type="ECO:0000313" key="2">
    <source>
        <dbReference type="EMBL" id="SAL71185.1"/>
    </source>
</evidence>
<feature type="region of interest" description="Disordered" evidence="1">
    <location>
        <begin position="37"/>
        <end position="73"/>
    </location>
</feature>
<reference evidence="2 4" key="1">
    <citation type="submission" date="2016-01" db="EMBL/GenBank/DDBJ databases">
        <authorList>
            <person name="Oliw E.H."/>
        </authorList>
    </citation>
    <scope>NUCLEOTIDE SEQUENCE [LARGE SCALE GENOMIC DNA]</scope>
    <source>
        <strain evidence="2">LMG 22936</strain>
    </source>
</reference>
<sequence length="73" mass="8020">MRTRTRQVVRMLADMRHAAHCRALRAVATHEAMRLAAAEAEADAGSQEKTHEAPDTSSDARPLEAVKRGPGYH</sequence>
<dbReference type="Proteomes" id="UP000054717">
    <property type="component" value="Unassembled WGS sequence"/>
</dbReference>
<accession>A0A158JR79</accession>
<protein>
    <submittedName>
        <fullName evidence="2">Uncharacterized protein</fullName>
    </submittedName>
</protein>
<gene>
    <name evidence="2" type="ORF">AWB66_04499</name>
    <name evidence="3" type="ORF">AWB66_04558</name>
</gene>
<keyword evidence="4" id="KW-1185">Reference proteome</keyword>
<evidence type="ECO:0000256" key="1">
    <source>
        <dbReference type="SAM" id="MobiDB-lite"/>
    </source>
</evidence>
<name>A0A158JR79_9BURK</name>
<dbReference type="RefSeq" id="WP_143328356.1">
    <property type="nucleotide sequence ID" value="NZ_FCNZ02000019.1"/>
</dbReference>
<evidence type="ECO:0000313" key="4">
    <source>
        <dbReference type="Proteomes" id="UP000054717"/>
    </source>
</evidence>
<evidence type="ECO:0000313" key="3">
    <source>
        <dbReference type="EMBL" id="SAL71573.1"/>
    </source>
</evidence>
<dbReference type="EMBL" id="FCNZ02000019">
    <property type="protein sequence ID" value="SAL71573.1"/>
    <property type="molecule type" value="Genomic_DNA"/>
</dbReference>